<feature type="domain" description="ATP-grasp" evidence="5">
    <location>
        <begin position="125"/>
        <end position="318"/>
    </location>
</feature>
<dbReference type="Pfam" id="PF13535">
    <property type="entry name" value="ATP-grasp_4"/>
    <property type="match status" value="1"/>
</dbReference>
<evidence type="ECO:0000256" key="4">
    <source>
        <dbReference type="PROSITE-ProRule" id="PRU00409"/>
    </source>
</evidence>
<keyword evidence="3 4" id="KW-0067">ATP-binding</keyword>
<reference evidence="7" key="1">
    <citation type="submission" date="2017-11" db="EMBL/GenBank/DDBJ databases">
        <authorList>
            <person name="Wibberg D."/>
        </authorList>
    </citation>
    <scope>NUCLEOTIDE SEQUENCE [LARGE SCALE GENOMIC DNA]</scope>
</reference>
<accession>A0A2N9B222</accession>
<dbReference type="PANTHER" id="PTHR43585:SF2">
    <property type="entry name" value="ATP-GRASP ENZYME FSQD"/>
    <property type="match status" value="1"/>
</dbReference>
<evidence type="ECO:0000256" key="3">
    <source>
        <dbReference type="ARBA" id="ARBA00022840"/>
    </source>
</evidence>
<sequence length="413" mass="42901">MPADGAAPTVVVVGCTTASPHGQDQMRRLAEQARARGVRLLGTDTAANLRSGIWRMPADEFTELEFTDADADTCRAFAAAHPEVRAVMTLKEAGVVPAALLADAFGVAGNSVEAARTIRTKDLCRTVLRAAGLDQPRFTVVSDLAAARAFLADTDRAGTGPWIVKPRDGQGSAGVSLVRSAADLPTALARVDSGRPFLIEEFIEGDEFSAEGVMAGGNLRILTLTRKRTGAGFIETGHRTPAGLAPTTDAAARAAVVRAVTAAGVTHGLVHAEFWVTGEGDVVLGEIHARPGGDFIHALVEHTLPRFEMFGALLDDLLGHPPQETPPQCGAAGVEFIVLDAGRVQSVEGWEKATDQPALLAADLDVRPGDVLAAVGSSADRHGVFVAGAATADEVEAVLAGARDSLRIEIGAP</sequence>
<dbReference type="GO" id="GO:0005524">
    <property type="term" value="F:ATP binding"/>
    <property type="evidence" value="ECO:0007669"/>
    <property type="project" value="UniProtKB-UniRule"/>
</dbReference>
<name>A0A2N9B222_STRCX</name>
<dbReference type="PROSITE" id="PS50975">
    <property type="entry name" value="ATP_GRASP"/>
    <property type="match status" value="1"/>
</dbReference>
<organism evidence="6 7">
    <name type="scientific">Streptomyces chartreusis NRRL 3882</name>
    <dbReference type="NCBI Taxonomy" id="1079985"/>
    <lineage>
        <taxon>Bacteria</taxon>
        <taxon>Bacillati</taxon>
        <taxon>Actinomycetota</taxon>
        <taxon>Actinomycetes</taxon>
        <taxon>Kitasatosporales</taxon>
        <taxon>Streptomycetaceae</taxon>
        <taxon>Streptomyces</taxon>
    </lineage>
</organism>
<dbReference type="Gene3D" id="3.30.470.20">
    <property type="entry name" value="ATP-grasp fold, B domain"/>
    <property type="match status" value="1"/>
</dbReference>
<evidence type="ECO:0000313" key="7">
    <source>
        <dbReference type="Proteomes" id="UP000235464"/>
    </source>
</evidence>
<dbReference type="SUPFAM" id="SSF56059">
    <property type="entry name" value="Glutathione synthetase ATP-binding domain-like"/>
    <property type="match status" value="1"/>
</dbReference>
<dbReference type="InterPro" id="IPR052032">
    <property type="entry name" value="ATP-dep_AA_Ligase"/>
</dbReference>
<evidence type="ECO:0000259" key="5">
    <source>
        <dbReference type="PROSITE" id="PS50975"/>
    </source>
</evidence>
<keyword evidence="2 4" id="KW-0547">Nucleotide-binding</keyword>
<proteinExistence type="predicted"/>
<evidence type="ECO:0000256" key="1">
    <source>
        <dbReference type="ARBA" id="ARBA00022598"/>
    </source>
</evidence>
<evidence type="ECO:0000313" key="6">
    <source>
        <dbReference type="EMBL" id="SOR77390.1"/>
    </source>
</evidence>
<keyword evidence="7" id="KW-1185">Reference proteome</keyword>
<dbReference type="SMART" id="SM01209">
    <property type="entry name" value="GARS_A"/>
    <property type="match status" value="1"/>
</dbReference>
<dbReference type="InterPro" id="IPR040570">
    <property type="entry name" value="LAL_C2"/>
</dbReference>
<dbReference type="PANTHER" id="PTHR43585">
    <property type="entry name" value="FUMIPYRROLE BIOSYNTHESIS PROTEIN C"/>
    <property type="match status" value="1"/>
</dbReference>
<dbReference type="AlphaFoldDB" id="A0A2N9B222"/>
<dbReference type="GO" id="GO:0046872">
    <property type="term" value="F:metal ion binding"/>
    <property type="evidence" value="ECO:0007669"/>
    <property type="project" value="InterPro"/>
</dbReference>
<keyword evidence="1 6" id="KW-0436">Ligase</keyword>
<dbReference type="GO" id="GO:0016874">
    <property type="term" value="F:ligase activity"/>
    <property type="evidence" value="ECO:0007669"/>
    <property type="project" value="UniProtKB-KW"/>
</dbReference>
<gene>
    <name evidence="6" type="primary">bacD_4</name>
    <name evidence="6" type="ORF">SCNRRL3882_0862</name>
</gene>
<dbReference type="Proteomes" id="UP000235464">
    <property type="component" value="Chromosome I"/>
</dbReference>
<evidence type="ECO:0000256" key="2">
    <source>
        <dbReference type="ARBA" id="ARBA00022741"/>
    </source>
</evidence>
<protein>
    <submittedName>
        <fullName evidence="6">Alanine-anticapsin ligase BacD</fullName>
    </submittedName>
</protein>
<dbReference type="EMBL" id="LT963352">
    <property type="protein sequence ID" value="SOR77390.1"/>
    <property type="molecule type" value="Genomic_DNA"/>
</dbReference>
<dbReference type="Pfam" id="PF18603">
    <property type="entry name" value="LAL_C2"/>
    <property type="match status" value="1"/>
</dbReference>
<dbReference type="InterPro" id="IPR011761">
    <property type="entry name" value="ATP-grasp"/>
</dbReference>